<dbReference type="Pfam" id="PF00005">
    <property type="entry name" value="ABC_tran"/>
    <property type="match status" value="1"/>
</dbReference>
<feature type="region of interest" description="Disordered" evidence="10">
    <location>
        <begin position="485"/>
        <end position="511"/>
    </location>
</feature>
<evidence type="ECO:0000256" key="9">
    <source>
        <dbReference type="ARBA" id="ARBA00023136"/>
    </source>
</evidence>
<sequence>MFSNSAEKQPLEEKHLFPIETSNQAERLTADLEREWLAEERASEQNRTQPRLWRAMVRIIPCREFLTWALLRILYSLASNFLPLIVWFFLRSISTASELSYTTTLPFVLGIALTNGLRTICTSHVVFKVEMMKRNVFHPLPRLHRFKYLRLVLHKLRFCRIYFNHGSSHHRNTTETISVFALLSALSNIRLAVTLHIAHALRLLADAKTACARMQRGRKYKSRSVRIEGFRSGEPTLISARKLEATSQHIPSQIVLERVSCFWSQRLECPTLKNVSLVATNGQLVGITGPVGSGKTSLLMTILEELPVSSGQISCIGKISYVPQTHWVFSGTLRDNILFGRDFDQLKYHHIIEACDLAVDIARFPKGDLTEIGQRGVILSGGQRARVCLARAIYSDADIYLLDDPLSAVDSKVGKHLFDRCIKEFLAGRIRILVTHQLHVLKHTNSVIMLENGSVVYEGAYSGMEIVRSNENQSNGTKRIKNSCSTMQKTSPNKKPQLLVNPLPLKSRMKE</sequence>
<dbReference type="PANTHER" id="PTHR24223:SF456">
    <property type="entry name" value="MULTIDRUG RESISTANCE-ASSOCIATED PROTEIN LETHAL(2)03659"/>
    <property type="match status" value="1"/>
</dbReference>
<dbReference type="OrthoDB" id="6500128at2759"/>
<evidence type="ECO:0000256" key="5">
    <source>
        <dbReference type="ARBA" id="ARBA00022737"/>
    </source>
</evidence>
<dbReference type="AlphaFoldDB" id="A0A9W9YKD8"/>
<feature type="compositionally biased region" description="Polar residues" evidence="10">
    <location>
        <begin position="485"/>
        <end position="494"/>
    </location>
</feature>
<dbReference type="EMBL" id="MU827329">
    <property type="protein sequence ID" value="KAJ7354981.1"/>
    <property type="molecule type" value="Genomic_DNA"/>
</dbReference>
<accession>A0A9W9YKD8</accession>
<evidence type="ECO:0000256" key="2">
    <source>
        <dbReference type="ARBA" id="ARBA00009726"/>
    </source>
</evidence>
<evidence type="ECO:0000313" key="14">
    <source>
        <dbReference type="Proteomes" id="UP001163046"/>
    </source>
</evidence>
<keyword evidence="14" id="KW-1185">Reference proteome</keyword>
<keyword evidence="4 11" id="KW-0812">Transmembrane</keyword>
<evidence type="ECO:0000256" key="3">
    <source>
        <dbReference type="ARBA" id="ARBA00022448"/>
    </source>
</evidence>
<evidence type="ECO:0000256" key="1">
    <source>
        <dbReference type="ARBA" id="ARBA00004141"/>
    </source>
</evidence>
<dbReference type="InterPro" id="IPR050173">
    <property type="entry name" value="ABC_transporter_C-like"/>
</dbReference>
<dbReference type="GO" id="GO:0016020">
    <property type="term" value="C:membrane"/>
    <property type="evidence" value="ECO:0007669"/>
    <property type="project" value="UniProtKB-SubCell"/>
</dbReference>
<reference evidence="13" key="1">
    <citation type="submission" date="2023-01" db="EMBL/GenBank/DDBJ databases">
        <title>Genome assembly of the deep-sea coral Lophelia pertusa.</title>
        <authorList>
            <person name="Herrera S."/>
            <person name="Cordes E."/>
        </authorList>
    </citation>
    <scope>NUCLEOTIDE SEQUENCE</scope>
    <source>
        <strain evidence="13">USNM1676648</strain>
        <tissue evidence="13">Polyp</tissue>
    </source>
</reference>
<name>A0A9W9YKD8_9CNID</name>
<keyword evidence="6" id="KW-0547">Nucleotide-binding</keyword>
<proteinExistence type="inferred from homology"/>
<dbReference type="PANTHER" id="PTHR24223">
    <property type="entry name" value="ATP-BINDING CASSETTE SUB-FAMILY C"/>
    <property type="match status" value="1"/>
</dbReference>
<protein>
    <recommendedName>
        <fullName evidence="12">ABC transporter domain-containing protein</fullName>
    </recommendedName>
</protein>
<keyword evidence="7" id="KW-0067">ATP-binding</keyword>
<comment type="subcellular location">
    <subcellularLocation>
        <location evidence="1">Membrane</location>
        <topology evidence="1">Multi-pass membrane protein</topology>
    </subcellularLocation>
</comment>
<dbReference type="FunFam" id="3.40.50.300:FF:000973">
    <property type="entry name" value="Multidrug resistance-associated protein 4"/>
    <property type="match status" value="1"/>
</dbReference>
<evidence type="ECO:0000256" key="11">
    <source>
        <dbReference type="SAM" id="Phobius"/>
    </source>
</evidence>
<dbReference type="Proteomes" id="UP001163046">
    <property type="component" value="Unassembled WGS sequence"/>
</dbReference>
<dbReference type="InterPro" id="IPR027417">
    <property type="entry name" value="P-loop_NTPase"/>
</dbReference>
<evidence type="ECO:0000259" key="12">
    <source>
        <dbReference type="PROSITE" id="PS50893"/>
    </source>
</evidence>
<keyword evidence="9 11" id="KW-0472">Membrane</keyword>
<feature type="domain" description="ABC transporter" evidence="12">
    <location>
        <begin position="254"/>
        <end position="477"/>
    </location>
</feature>
<evidence type="ECO:0000256" key="4">
    <source>
        <dbReference type="ARBA" id="ARBA00022692"/>
    </source>
</evidence>
<keyword evidence="8 11" id="KW-1133">Transmembrane helix</keyword>
<evidence type="ECO:0000256" key="6">
    <source>
        <dbReference type="ARBA" id="ARBA00022741"/>
    </source>
</evidence>
<evidence type="ECO:0000256" key="7">
    <source>
        <dbReference type="ARBA" id="ARBA00022840"/>
    </source>
</evidence>
<keyword evidence="5" id="KW-0677">Repeat</keyword>
<dbReference type="Gene3D" id="3.40.50.300">
    <property type="entry name" value="P-loop containing nucleotide triphosphate hydrolases"/>
    <property type="match status" value="1"/>
</dbReference>
<dbReference type="PROSITE" id="PS50893">
    <property type="entry name" value="ABC_TRANSPORTER_2"/>
    <property type="match status" value="1"/>
</dbReference>
<dbReference type="InterPro" id="IPR003593">
    <property type="entry name" value="AAA+_ATPase"/>
</dbReference>
<dbReference type="InterPro" id="IPR003439">
    <property type="entry name" value="ABC_transporter-like_ATP-bd"/>
</dbReference>
<dbReference type="SMART" id="SM00382">
    <property type="entry name" value="AAA"/>
    <property type="match status" value="1"/>
</dbReference>
<evidence type="ECO:0000256" key="8">
    <source>
        <dbReference type="ARBA" id="ARBA00022989"/>
    </source>
</evidence>
<dbReference type="GO" id="GO:0042626">
    <property type="term" value="F:ATPase-coupled transmembrane transporter activity"/>
    <property type="evidence" value="ECO:0007669"/>
    <property type="project" value="TreeGrafter"/>
</dbReference>
<evidence type="ECO:0000313" key="13">
    <source>
        <dbReference type="EMBL" id="KAJ7354981.1"/>
    </source>
</evidence>
<evidence type="ECO:0000256" key="10">
    <source>
        <dbReference type="SAM" id="MobiDB-lite"/>
    </source>
</evidence>
<dbReference type="CDD" id="cd03250">
    <property type="entry name" value="ABCC_MRP_domain1"/>
    <property type="match status" value="1"/>
</dbReference>
<dbReference type="GO" id="GO:0005524">
    <property type="term" value="F:ATP binding"/>
    <property type="evidence" value="ECO:0007669"/>
    <property type="project" value="UniProtKB-KW"/>
</dbReference>
<dbReference type="InterPro" id="IPR017871">
    <property type="entry name" value="ABC_transporter-like_CS"/>
</dbReference>
<feature type="transmembrane region" description="Helical" evidence="11">
    <location>
        <begin position="65"/>
        <end position="90"/>
    </location>
</feature>
<comment type="similarity">
    <text evidence="2">Belongs to the ABC transporter superfamily. ABCC family. Conjugate transporter (TC 3.A.1.208) subfamily.</text>
</comment>
<dbReference type="GO" id="GO:0016887">
    <property type="term" value="F:ATP hydrolysis activity"/>
    <property type="evidence" value="ECO:0007669"/>
    <property type="project" value="InterPro"/>
</dbReference>
<organism evidence="13 14">
    <name type="scientific">Desmophyllum pertusum</name>
    <dbReference type="NCBI Taxonomy" id="174260"/>
    <lineage>
        <taxon>Eukaryota</taxon>
        <taxon>Metazoa</taxon>
        <taxon>Cnidaria</taxon>
        <taxon>Anthozoa</taxon>
        <taxon>Hexacorallia</taxon>
        <taxon>Scleractinia</taxon>
        <taxon>Caryophylliina</taxon>
        <taxon>Caryophylliidae</taxon>
        <taxon>Desmophyllum</taxon>
    </lineage>
</organism>
<gene>
    <name evidence="13" type="ORF">OS493_028642</name>
</gene>
<comment type="caution">
    <text evidence="13">The sequence shown here is derived from an EMBL/GenBank/DDBJ whole genome shotgun (WGS) entry which is preliminary data.</text>
</comment>
<dbReference type="PROSITE" id="PS00211">
    <property type="entry name" value="ABC_TRANSPORTER_1"/>
    <property type="match status" value="1"/>
</dbReference>
<keyword evidence="3" id="KW-0813">Transport</keyword>
<dbReference type="SUPFAM" id="SSF52540">
    <property type="entry name" value="P-loop containing nucleoside triphosphate hydrolases"/>
    <property type="match status" value="1"/>
</dbReference>